<dbReference type="EMBL" id="DVMT01000007">
    <property type="protein sequence ID" value="HIU39774.1"/>
    <property type="molecule type" value="Genomic_DNA"/>
</dbReference>
<proteinExistence type="predicted"/>
<sequence length="50" mass="6151">MKNLNRIEIKEFTKKHFPQYKGDIRKVSYIIYKDRIEYLINGGIIFKIKF</sequence>
<dbReference type="Proteomes" id="UP000824074">
    <property type="component" value="Unassembled WGS sequence"/>
</dbReference>
<evidence type="ECO:0000313" key="2">
    <source>
        <dbReference type="Proteomes" id="UP000824074"/>
    </source>
</evidence>
<gene>
    <name evidence="1" type="ORF">IAB68_00530</name>
</gene>
<accession>A0A9D1LHB7</accession>
<comment type="caution">
    <text evidence="1">The sequence shown here is derived from an EMBL/GenBank/DDBJ whole genome shotgun (WGS) entry which is preliminary data.</text>
</comment>
<organism evidence="1 2">
    <name type="scientific">Candidatus Aphodocola excrementigallinarum</name>
    <dbReference type="NCBI Taxonomy" id="2840670"/>
    <lineage>
        <taxon>Bacteria</taxon>
        <taxon>Bacillati</taxon>
        <taxon>Bacillota</taxon>
        <taxon>Bacilli</taxon>
        <taxon>Candidatus Aphodocola</taxon>
    </lineage>
</organism>
<reference evidence="1" key="1">
    <citation type="submission" date="2020-10" db="EMBL/GenBank/DDBJ databases">
        <authorList>
            <person name="Gilroy R."/>
        </authorList>
    </citation>
    <scope>NUCLEOTIDE SEQUENCE</scope>
    <source>
        <strain evidence="1">CHK193-30670</strain>
    </source>
</reference>
<name>A0A9D1LHB7_9FIRM</name>
<reference evidence="1" key="2">
    <citation type="journal article" date="2021" name="PeerJ">
        <title>Extensive microbial diversity within the chicken gut microbiome revealed by metagenomics and culture.</title>
        <authorList>
            <person name="Gilroy R."/>
            <person name="Ravi A."/>
            <person name="Getino M."/>
            <person name="Pursley I."/>
            <person name="Horton D.L."/>
            <person name="Alikhan N.F."/>
            <person name="Baker D."/>
            <person name="Gharbi K."/>
            <person name="Hall N."/>
            <person name="Watson M."/>
            <person name="Adriaenssens E.M."/>
            <person name="Foster-Nyarko E."/>
            <person name="Jarju S."/>
            <person name="Secka A."/>
            <person name="Antonio M."/>
            <person name="Oren A."/>
            <person name="Chaudhuri R.R."/>
            <person name="La Ragione R."/>
            <person name="Hildebrand F."/>
            <person name="Pallen M.J."/>
        </authorList>
    </citation>
    <scope>NUCLEOTIDE SEQUENCE</scope>
    <source>
        <strain evidence="1">CHK193-30670</strain>
    </source>
</reference>
<dbReference type="AlphaFoldDB" id="A0A9D1LHB7"/>
<evidence type="ECO:0000313" key="1">
    <source>
        <dbReference type="EMBL" id="HIU39774.1"/>
    </source>
</evidence>
<protein>
    <submittedName>
        <fullName evidence="1">Uncharacterized protein</fullName>
    </submittedName>
</protein>